<evidence type="ECO:0000256" key="5">
    <source>
        <dbReference type="ARBA" id="ARBA00022692"/>
    </source>
</evidence>
<reference evidence="12 13" key="1">
    <citation type="submission" date="2021-08" db="EMBL/GenBank/DDBJ databases">
        <authorList>
            <person name="Peeters C."/>
        </authorList>
    </citation>
    <scope>NUCLEOTIDE SEQUENCE [LARGE SCALE GENOMIC DNA]</scope>
    <source>
        <strain evidence="12 13">LMG 32289</strain>
    </source>
</reference>
<comment type="function">
    <text evidence="9">Part of the tripartite ATP-independent periplasmic (TRAP) transport system.</text>
</comment>
<dbReference type="PANTHER" id="PTHR35011:SF11">
    <property type="entry name" value="TRAP TRANSPORTER SMALL PERMEASE PROTEIN"/>
    <property type="match status" value="1"/>
</dbReference>
<feature type="transmembrane region" description="Helical" evidence="9">
    <location>
        <begin position="173"/>
        <end position="190"/>
    </location>
</feature>
<comment type="caution">
    <text evidence="12">The sequence shown here is derived from an EMBL/GenBank/DDBJ whole genome shotgun (WGS) entry which is preliminary data.</text>
</comment>
<keyword evidence="6 9" id="KW-1133">Transmembrane helix</keyword>
<keyword evidence="3" id="KW-1003">Cell membrane</keyword>
<keyword evidence="2 9" id="KW-0813">Transport</keyword>
<name>A0ABN7Z440_9BURK</name>
<evidence type="ECO:0000256" key="3">
    <source>
        <dbReference type="ARBA" id="ARBA00022475"/>
    </source>
</evidence>
<evidence type="ECO:0000256" key="6">
    <source>
        <dbReference type="ARBA" id="ARBA00022989"/>
    </source>
</evidence>
<keyword evidence="7 9" id="KW-0472">Membrane</keyword>
<evidence type="ECO:0000256" key="9">
    <source>
        <dbReference type="RuleBase" id="RU369079"/>
    </source>
</evidence>
<evidence type="ECO:0000259" key="11">
    <source>
        <dbReference type="Pfam" id="PF04290"/>
    </source>
</evidence>
<comment type="subunit">
    <text evidence="9">The complex comprises the extracytoplasmic solute receptor protein and the two transmembrane proteins.</text>
</comment>
<feature type="region of interest" description="Disordered" evidence="10">
    <location>
        <begin position="1"/>
        <end position="31"/>
    </location>
</feature>
<feature type="transmembrane region" description="Helical" evidence="9">
    <location>
        <begin position="60"/>
        <end position="81"/>
    </location>
</feature>
<comment type="similarity">
    <text evidence="8 9">Belongs to the TRAP transporter small permease family.</text>
</comment>
<evidence type="ECO:0000313" key="13">
    <source>
        <dbReference type="Proteomes" id="UP000706525"/>
    </source>
</evidence>
<dbReference type="Pfam" id="PF04290">
    <property type="entry name" value="DctQ"/>
    <property type="match status" value="1"/>
</dbReference>
<evidence type="ECO:0000256" key="10">
    <source>
        <dbReference type="SAM" id="MobiDB-lite"/>
    </source>
</evidence>
<evidence type="ECO:0000256" key="4">
    <source>
        <dbReference type="ARBA" id="ARBA00022519"/>
    </source>
</evidence>
<feature type="transmembrane region" description="Helical" evidence="9">
    <location>
        <begin position="93"/>
        <end position="111"/>
    </location>
</feature>
<keyword evidence="4 9" id="KW-0997">Cell inner membrane</keyword>
<evidence type="ECO:0000256" key="1">
    <source>
        <dbReference type="ARBA" id="ARBA00004429"/>
    </source>
</evidence>
<comment type="subcellular location">
    <subcellularLocation>
        <location evidence="1 9">Cell inner membrane</location>
        <topology evidence="1 9">Multi-pass membrane protein</topology>
    </subcellularLocation>
</comment>
<dbReference type="InterPro" id="IPR007387">
    <property type="entry name" value="TRAP_DctQ"/>
</dbReference>
<dbReference type="Proteomes" id="UP000706525">
    <property type="component" value="Unassembled WGS sequence"/>
</dbReference>
<sequence length="215" mass="24811">MAFHASNAVRKPADGSDNERDDKQTTASMPHMSSVEDIVHSFKEADAQPVDISGHGVEDWFTVALFWIMTILVFLQFFTRYVMNDSLSWTEELATYCLIGVVFIGASMCMRRCRHIQVDLLYRYLPHGPARVLSTLVDIVRSAFFAYAAWLVWRYVGIVGEEPMTTIDWNKSHVYWFALAGFILMFARSCQVSWENWRRGYSILERPQAFEAIDD</sequence>
<dbReference type="PANTHER" id="PTHR35011">
    <property type="entry name" value="2,3-DIKETO-L-GULONATE TRAP TRANSPORTER SMALL PERMEASE PROTEIN YIAM"/>
    <property type="match status" value="1"/>
</dbReference>
<evidence type="ECO:0000256" key="8">
    <source>
        <dbReference type="ARBA" id="ARBA00038436"/>
    </source>
</evidence>
<dbReference type="EMBL" id="CAJZAG010000009">
    <property type="protein sequence ID" value="CAG9180692.1"/>
    <property type="molecule type" value="Genomic_DNA"/>
</dbReference>
<dbReference type="RefSeq" id="WP_318036300.1">
    <property type="nucleotide sequence ID" value="NZ_CAJZAG010000009.1"/>
</dbReference>
<gene>
    <name evidence="12" type="ORF">LMG32289_04689</name>
</gene>
<protein>
    <recommendedName>
        <fullName evidence="9">TRAP transporter small permease protein</fullName>
    </recommendedName>
</protein>
<proteinExistence type="inferred from homology"/>
<evidence type="ECO:0000313" key="12">
    <source>
        <dbReference type="EMBL" id="CAG9180692.1"/>
    </source>
</evidence>
<feature type="transmembrane region" description="Helical" evidence="9">
    <location>
        <begin position="132"/>
        <end position="153"/>
    </location>
</feature>
<keyword evidence="5 9" id="KW-0812">Transmembrane</keyword>
<dbReference type="InterPro" id="IPR055348">
    <property type="entry name" value="DctQ"/>
</dbReference>
<keyword evidence="13" id="KW-1185">Reference proteome</keyword>
<feature type="domain" description="Tripartite ATP-independent periplasmic transporters DctQ component" evidence="11">
    <location>
        <begin position="69"/>
        <end position="198"/>
    </location>
</feature>
<accession>A0ABN7Z440</accession>
<feature type="compositionally biased region" description="Basic and acidic residues" evidence="10">
    <location>
        <begin position="11"/>
        <end position="24"/>
    </location>
</feature>
<evidence type="ECO:0000256" key="2">
    <source>
        <dbReference type="ARBA" id="ARBA00022448"/>
    </source>
</evidence>
<evidence type="ECO:0000256" key="7">
    <source>
        <dbReference type="ARBA" id="ARBA00023136"/>
    </source>
</evidence>
<organism evidence="12 13">
    <name type="scientific">Cupriavidus pampae</name>
    <dbReference type="NCBI Taxonomy" id="659251"/>
    <lineage>
        <taxon>Bacteria</taxon>
        <taxon>Pseudomonadati</taxon>
        <taxon>Pseudomonadota</taxon>
        <taxon>Betaproteobacteria</taxon>
        <taxon>Burkholderiales</taxon>
        <taxon>Burkholderiaceae</taxon>
        <taxon>Cupriavidus</taxon>
    </lineage>
</organism>